<name>A0A8T3E3P1_9TELE</name>
<accession>A0A8T3E3P1</accession>
<reference evidence="1" key="1">
    <citation type="submission" date="2021-01" db="EMBL/GenBank/DDBJ databases">
        <authorList>
            <person name="Zahm M."/>
            <person name="Roques C."/>
            <person name="Cabau C."/>
            <person name="Klopp C."/>
            <person name="Donnadieu C."/>
            <person name="Jouanno E."/>
            <person name="Lampietro C."/>
            <person name="Louis A."/>
            <person name="Herpin A."/>
            <person name="Echchiki A."/>
            <person name="Berthelot C."/>
            <person name="Parey E."/>
            <person name="Roest-Crollius H."/>
            <person name="Braasch I."/>
            <person name="Postlethwait J."/>
            <person name="Bobe J."/>
            <person name="Montfort J."/>
            <person name="Bouchez O."/>
            <person name="Begum T."/>
            <person name="Mejri S."/>
            <person name="Adams A."/>
            <person name="Chen W.-J."/>
            <person name="Guiguen Y."/>
        </authorList>
    </citation>
    <scope>NUCLEOTIDE SEQUENCE</scope>
    <source>
        <tissue evidence="1">Blood</tissue>
    </source>
</reference>
<evidence type="ECO:0000313" key="1">
    <source>
        <dbReference type="EMBL" id="KAI1904089.1"/>
    </source>
</evidence>
<keyword evidence="2" id="KW-1185">Reference proteome</keyword>
<protein>
    <submittedName>
        <fullName evidence="1">Uncharacterized protein</fullName>
    </submittedName>
</protein>
<sequence length="167" mass="18558">MEELQNTLLPVPAVIALTGGRSFLLSKLRGSWEEGNLVSKGSVGHLLLPLRTGRGGTVFIPVQADVITLWRLSVTSLQRPTGRRVRGLHPEVEQRHYLSAQANTRHDRAVDLLQLLHCRAATTKEEAANRSLHDWRAHKLCPHNTCWLRRHGHGAGSCELFAGSDEI</sequence>
<dbReference type="OrthoDB" id="10626502at2759"/>
<gene>
    <name evidence="1" type="ORF">AGOR_G00002080</name>
</gene>
<dbReference type="AlphaFoldDB" id="A0A8T3E3P1"/>
<organism evidence="1 2">
    <name type="scientific">Albula goreensis</name>
    <dbReference type="NCBI Taxonomy" id="1534307"/>
    <lineage>
        <taxon>Eukaryota</taxon>
        <taxon>Metazoa</taxon>
        <taxon>Chordata</taxon>
        <taxon>Craniata</taxon>
        <taxon>Vertebrata</taxon>
        <taxon>Euteleostomi</taxon>
        <taxon>Actinopterygii</taxon>
        <taxon>Neopterygii</taxon>
        <taxon>Teleostei</taxon>
        <taxon>Albuliformes</taxon>
        <taxon>Albulidae</taxon>
        <taxon>Albula</taxon>
    </lineage>
</organism>
<dbReference type="EMBL" id="JAERUA010000001">
    <property type="protein sequence ID" value="KAI1904089.1"/>
    <property type="molecule type" value="Genomic_DNA"/>
</dbReference>
<proteinExistence type="predicted"/>
<evidence type="ECO:0000313" key="2">
    <source>
        <dbReference type="Proteomes" id="UP000829720"/>
    </source>
</evidence>
<comment type="caution">
    <text evidence="1">The sequence shown here is derived from an EMBL/GenBank/DDBJ whole genome shotgun (WGS) entry which is preliminary data.</text>
</comment>
<dbReference type="Proteomes" id="UP000829720">
    <property type="component" value="Unassembled WGS sequence"/>
</dbReference>